<dbReference type="InterPro" id="IPR001098">
    <property type="entry name" value="DNA-dir_DNA_pol_A_palm_dom"/>
</dbReference>
<feature type="domain" description="DNA-directed DNA polymerase family A palm" evidence="9">
    <location>
        <begin position="368"/>
        <end position="611"/>
    </location>
</feature>
<dbReference type="Gene3D" id="3.30.70.370">
    <property type="match status" value="1"/>
</dbReference>
<dbReference type="InterPro" id="IPR043502">
    <property type="entry name" value="DNA/RNA_pol_sf"/>
</dbReference>
<evidence type="ECO:0000313" key="10">
    <source>
        <dbReference type="EMBL" id="BBH19803.1"/>
    </source>
</evidence>
<organism evidence="10 11">
    <name type="scientific">Paenibacillus baekrokdamisoli</name>
    <dbReference type="NCBI Taxonomy" id="1712516"/>
    <lineage>
        <taxon>Bacteria</taxon>
        <taxon>Bacillati</taxon>
        <taxon>Bacillota</taxon>
        <taxon>Bacilli</taxon>
        <taxon>Bacillales</taxon>
        <taxon>Paenibacillaceae</taxon>
        <taxon>Paenibacillus</taxon>
    </lineage>
</organism>
<evidence type="ECO:0000313" key="11">
    <source>
        <dbReference type="Proteomes" id="UP000275368"/>
    </source>
</evidence>
<keyword evidence="3" id="KW-0808">Transferase</keyword>
<comment type="catalytic activity">
    <reaction evidence="8">
        <text>DNA(n) + a 2'-deoxyribonucleoside 5'-triphosphate = DNA(n+1) + diphosphate</text>
        <dbReference type="Rhea" id="RHEA:22508"/>
        <dbReference type="Rhea" id="RHEA-COMP:17339"/>
        <dbReference type="Rhea" id="RHEA-COMP:17340"/>
        <dbReference type="ChEBI" id="CHEBI:33019"/>
        <dbReference type="ChEBI" id="CHEBI:61560"/>
        <dbReference type="ChEBI" id="CHEBI:173112"/>
        <dbReference type="EC" id="2.7.7.7"/>
    </reaction>
</comment>
<dbReference type="KEGG" id="pbk:Back11_11480"/>
<reference evidence="10 11" key="1">
    <citation type="submission" date="2018-11" db="EMBL/GenBank/DDBJ databases">
        <title>Complete genome sequence of Paenibacillus baekrokdamisoli strain KCTC 33723.</title>
        <authorList>
            <person name="Kang S.W."/>
            <person name="Lee K.C."/>
            <person name="Kim K.K."/>
            <person name="Kim J.S."/>
            <person name="Kim D.S."/>
            <person name="Ko S.H."/>
            <person name="Yang S.H."/>
            <person name="Lee J.S."/>
        </authorList>
    </citation>
    <scope>NUCLEOTIDE SEQUENCE [LARGE SCALE GENOMIC DNA]</scope>
    <source>
        <strain evidence="10 11">KCTC 33723</strain>
    </source>
</reference>
<evidence type="ECO:0000259" key="9">
    <source>
        <dbReference type="SMART" id="SM00482"/>
    </source>
</evidence>
<dbReference type="Pfam" id="PF00476">
    <property type="entry name" value="DNA_pol_A"/>
    <property type="match status" value="1"/>
</dbReference>
<dbReference type="GO" id="GO:0006302">
    <property type="term" value="P:double-strand break repair"/>
    <property type="evidence" value="ECO:0007669"/>
    <property type="project" value="TreeGrafter"/>
</dbReference>
<sequence>MTVLRIDIETYSSVDLIKCGVYKYVNSPDFEILLFGYAFDDEPVQIIDLLDFEDIPQLVLTALTAPEIIKQAFNAAFERTCIAKHFGIPMPAEQWRCTAVHALYLGLPNYLEGVGNVLDVEVKKDTAGKALIKYFSVPCKPTKVNGGRSRNYPHHAQEKWEAYKAYCGQDVESEREISRVLDKHPVPDSEWQLWVLDQQINDRGVQLDPQLVENAIACDEQYKKKLMAEAVELTGLSNPNSGAQMKAWLLEAEGIEVESLTKDTVPLLMNEVDSDAAKRVLELRQELSKTSVKKYQAMQRAICSDGRVRGLLQFYGAGRTGRWAGRLVQVQNLPRNYLSDLGLARELLLEGNYELLEMLFESVSDVLSQLIRTAFVASVSNRFRVADFSAIEARVIAWLADEVWRLDVFNGHGKIYEASAAQMFKIPIDEVSKDDRQRGKVAELALGYGGGPNALIAMGALDKGMQEEELQPLVDAWRAASPNIKKFWKDAERTAIQAVEVPGKEWKLHHGISFQMTGGTLFCRLPSGRKLAYYKPRLEQGTYGKQLSYEGVNDKKQWARLRTYGGKLVENIVQAVARDCLAESMIRLDANNYRIVMHVHDEVIIDEPSEFDSLEEICEIMGQPIGWAPGLLLRADGFETYFYKKD</sequence>
<keyword evidence="5" id="KW-0235">DNA replication</keyword>
<dbReference type="InterPro" id="IPR019760">
    <property type="entry name" value="DNA-dir_DNA_pol_A_CS"/>
</dbReference>
<keyword evidence="6" id="KW-0239">DNA-directed DNA polymerase</keyword>
<accession>A0A3G9J4X6</accession>
<proteinExistence type="inferred from homology"/>
<dbReference type="OrthoDB" id="9764911at2"/>
<dbReference type="Gene3D" id="1.10.150.20">
    <property type="entry name" value="5' to 3' exonuclease, C-terminal subdomain"/>
    <property type="match status" value="1"/>
</dbReference>
<dbReference type="AlphaFoldDB" id="A0A3G9J4X6"/>
<dbReference type="SUPFAM" id="SSF56672">
    <property type="entry name" value="DNA/RNA polymerases"/>
    <property type="match status" value="1"/>
</dbReference>
<evidence type="ECO:0000256" key="2">
    <source>
        <dbReference type="ARBA" id="ARBA00012417"/>
    </source>
</evidence>
<evidence type="ECO:0000256" key="5">
    <source>
        <dbReference type="ARBA" id="ARBA00022705"/>
    </source>
</evidence>
<dbReference type="InterPro" id="IPR012337">
    <property type="entry name" value="RNaseH-like_sf"/>
</dbReference>
<keyword evidence="4" id="KW-0548">Nucleotidyltransferase</keyword>
<evidence type="ECO:0000256" key="1">
    <source>
        <dbReference type="ARBA" id="ARBA00007705"/>
    </source>
</evidence>
<dbReference type="PROSITE" id="PS00447">
    <property type="entry name" value="DNA_POLYMERASE_A"/>
    <property type="match status" value="1"/>
</dbReference>
<protein>
    <recommendedName>
        <fullName evidence="2">DNA-directed DNA polymerase</fullName>
        <ecNumber evidence="2">2.7.7.7</ecNumber>
    </recommendedName>
</protein>
<evidence type="ECO:0000256" key="8">
    <source>
        <dbReference type="ARBA" id="ARBA00049244"/>
    </source>
</evidence>
<keyword evidence="7" id="KW-0238">DNA-binding</keyword>
<dbReference type="Proteomes" id="UP000275368">
    <property type="component" value="Chromosome"/>
</dbReference>
<name>A0A3G9J4X6_9BACL</name>
<dbReference type="EC" id="2.7.7.7" evidence="2"/>
<dbReference type="PANTHER" id="PTHR10133">
    <property type="entry name" value="DNA POLYMERASE I"/>
    <property type="match status" value="1"/>
</dbReference>
<evidence type="ECO:0000256" key="6">
    <source>
        <dbReference type="ARBA" id="ARBA00022932"/>
    </source>
</evidence>
<dbReference type="GO" id="GO:0003677">
    <property type="term" value="F:DNA binding"/>
    <property type="evidence" value="ECO:0007669"/>
    <property type="project" value="UniProtKB-KW"/>
</dbReference>
<dbReference type="PANTHER" id="PTHR10133:SF27">
    <property type="entry name" value="DNA POLYMERASE NU"/>
    <property type="match status" value="1"/>
</dbReference>
<evidence type="ECO:0000256" key="7">
    <source>
        <dbReference type="ARBA" id="ARBA00023125"/>
    </source>
</evidence>
<dbReference type="RefSeq" id="WP_125654413.1">
    <property type="nucleotide sequence ID" value="NZ_AP019308.1"/>
</dbReference>
<dbReference type="InterPro" id="IPR002298">
    <property type="entry name" value="DNA_polymerase_A"/>
</dbReference>
<dbReference type="EMBL" id="AP019308">
    <property type="protein sequence ID" value="BBH19803.1"/>
    <property type="molecule type" value="Genomic_DNA"/>
</dbReference>
<dbReference type="SUPFAM" id="SSF53098">
    <property type="entry name" value="Ribonuclease H-like"/>
    <property type="match status" value="1"/>
</dbReference>
<dbReference type="GO" id="GO:0006261">
    <property type="term" value="P:DNA-templated DNA replication"/>
    <property type="evidence" value="ECO:0007669"/>
    <property type="project" value="InterPro"/>
</dbReference>
<comment type="similarity">
    <text evidence="1">Belongs to the DNA polymerase type-A family.</text>
</comment>
<gene>
    <name evidence="10" type="ORF">Back11_11480</name>
</gene>
<evidence type="ECO:0000256" key="3">
    <source>
        <dbReference type="ARBA" id="ARBA00022679"/>
    </source>
</evidence>
<evidence type="ECO:0000256" key="4">
    <source>
        <dbReference type="ARBA" id="ARBA00022695"/>
    </source>
</evidence>
<keyword evidence="11" id="KW-1185">Reference proteome</keyword>
<dbReference type="CDD" id="cd08642">
    <property type="entry name" value="DNA_pol_A_pol_I_A"/>
    <property type="match status" value="1"/>
</dbReference>
<dbReference type="SMART" id="SM00482">
    <property type="entry name" value="POLAc"/>
    <property type="match status" value="1"/>
</dbReference>
<dbReference type="GO" id="GO:0003887">
    <property type="term" value="F:DNA-directed DNA polymerase activity"/>
    <property type="evidence" value="ECO:0007669"/>
    <property type="project" value="UniProtKB-KW"/>
</dbReference>